<dbReference type="EMBL" id="CDPU01000063">
    <property type="protein sequence ID" value="CEO56246.1"/>
    <property type="molecule type" value="Genomic_DNA"/>
</dbReference>
<evidence type="ECO:0000256" key="1">
    <source>
        <dbReference type="SAM" id="MobiDB-lite"/>
    </source>
</evidence>
<dbReference type="AlphaFoldDB" id="A0A0B7KNC1"/>
<accession>A0A0B7KNC1</accession>
<reference evidence="2" key="1">
    <citation type="submission" date="2015-01" db="EMBL/GenBank/DDBJ databases">
        <authorList>
            <person name="Durling Mikael"/>
        </authorList>
    </citation>
    <scope>NUCLEOTIDE SEQUENCE</scope>
</reference>
<protein>
    <submittedName>
        <fullName evidence="2">Uncharacterized protein</fullName>
    </submittedName>
</protein>
<feature type="region of interest" description="Disordered" evidence="1">
    <location>
        <begin position="1"/>
        <end position="21"/>
    </location>
</feature>
<proteinExistence type="predicted"/>
<evidence type="ECO:0000313" key="2">
    <source>
        <dbReference type="EMBL" id="CEO56246.1"/>
    </source>
</evidence>
<name>A0A0B7KNC1_BIOOC</name>
<gene>
    <name evidence="2" type="ORF">BN869_000012304_1</name>
</gene>
<organism evidence="2">
    <name type="scientific">Bionectria ochroleuca</name>
    <name type="common">Gliocladium roseum</name>
    <dbReference type="NCBI Taxonomy" id="29856"/>
    <lineage>
        <taxon>Eukaryota</taxon>
        <taxon>Fungi</taxon>
        <taxon>Dikarya</taxon>
        <taxon>Ascomycota</taxon>
        <taxon>Pezizomycotina</taxon>
        <taxon>Sordariomycetes</taxon>
        <taxon>Hypocreomycetidae</taxon>
        <taxon>Hypocreales</taxon>
        <taxon>Bionectriaceae</taxon>
        <taxon>Clonostachys</taxon>
    </lineage>
</organism>
<sequence length="100" mass="11010">MTQSGGTLPLSVDHEDHAASPHIQSTAVELVVHESLGRNIWLRTTDSRYHMGLLFPPQTDTLAAIKVANLEHAVLSKEKILGFEVAVDDTHLVQILDPHQ</sequence>